<organism evidence="4 5">
    <name type="scientific">Colletotrichum tabaci</name>
    <dbReference type="NCBI Taxonomy" id="1209068"/>
    <lineage>
        <taxon>Eukaryota</taxon>
        <taxon>Fungi</taxon>
        <taxon>Dikarya</taxon>
        <taxon>Ascomycota</taxon>
        <taxon>Pezizomycotina</taxon>
        <taxon>Sordariomycetes</taxon>
        <taxon>Hypocreomycetidae</taxon>
        <taxon>Glomerellales</taxon>
        <taxon>Glomerellaceae</taxon>
        <taxon>Colletotrichum</taxon>
        <taxon>Colletotrichum destructivum species complex</taxon>
    </lineage>
</organism>
<dbReference type="EMBL" id="JASAOK010000018">
    <property type="protein sequence ID" value="KAK6222482.1"/>
    <property type="molecule type" value="Genomic_DNA"/>
</dbReference>
<evidence type="ECO:0000259" key="3">
    <source>
        <dbReference type="Pfam" id="PF05368"/>
    </source>
</evidence>
<dbReference type="Proteomes" id="UP001327957">
    <property type="component" value="Unassembled WGS sequence"/>
</dbReference>
<keyword evidence="5" id="KW-1185">Reference proteome</keyword>
<feature type="domain" description="NmrA-like" evidence="3">
    <location>
        <begin position="4"/>
        <end position="81"/>
    </location>
</feature>
<comment type="similarity">
    <text evidence="1">Belongs to the NmrA-type oxidoreductase family.</text>
</comment>
<comment type="caution">
    <text evidence="4">The sequence shown here is derived from an EMBL/GenBank/DDBJ whole genome shotgun (WGS) entry which is preliminary data.</text>
</comment>
<dbReference type="InterPro" id="IPR036291">
    <property type="entry name" value="NAD(P)-bd_dom_sf"/>
</dbReference>
<dbReference type="InterPro" id="IPR008030">
    <property type="entry name" value="NmrA-like"/>
</dbReference>
<dbReference type="SUPFAM" id="SSF51735">
    <property type="entry name" value="NAD(P)-binding Rossmann-fold domains"/>
    <property type="match status" value="1"/>
</dbReference>
<keyword evidence="2" id="KW-0521">NADP</keyword>
<dbReference type="GO" id="GO:0005634">
    <property type="term" value="C:nucleus"/>
    <property type="evidence" value="ECO:0007669"/>
    <property type="project" value="TreeGrafter"/>
</dbReference>
<name>A0AAV9TLD6_9PEZI</name>
<evidence type="ECO:0000256" key="1">
    <source>
        <dbReference type="ARBA" id="ARBA00006328"/>
    </source>
</evidence>
<proteinExistence type="inferred from homology"/>
<dbReference type="PANTHER" id="PTHR42748:SF28">
    <property type="entry name" value="NMRA-LIKE DOMAIN-CONTAINING PROTEIN"/>
    <property type="match status" value="1"/>
</dbReference>
<gene>
    <name evidence="4" type="ORF">QIS74_04184</name>
</gene>
<dbReference type="PANTHER" id="PTHR42748">
    <property type="entry name" value="NITROGEN METABOLITE REPRESSION PROTEIN NMRA FAMILY MEMBER"/>
    <property type="match status" value="1"/>
</dbReference>
<sequence>MSVSKLIVVLGATGNQGGSVVDAFLPQPGWQVRAITRDSSSARSKSLAGRGVEVVEANLNAPETLLSAFEGARAIFSKQRDGSVHFNSTLKPSQKLPFVAPEEDTGPIVKGLVEGEPGKHVIGYREFISQEELVDIFARVTGLESKLVTVPEYEFFAKMPPNLRVPLGESMAFIDEFGYTGGDPSVVSPKDIQPSPSLQSVADYLAKQPWAEVLASE</sequence>
<evidence type="ECO:0000313" key="4">
    <source>
        <dbReference type="EMBL" id="KAK6222482.1"/>
    </source>
</evidence>
<evidence type="ECO:0000313" key="5">
    <source>
        <dbReference type="Proteomes" id="UP001327957"/>
    </source>
</evidence>
<dbReference type="Pfam" id="PF05368">
    <property type="entry name" value="NmrA"/>
    <property type="match status" value="1"/>
</dbReference>
<dbReference type="AlphaFoldDB" id="A0AAV9TLD6"/>
<dbReference type="Gene3D" id="3.40.50.720">
    <property type="entry name" value="NAD(P)-binding Rossmann-like Domain"/>
    <property type="match status" value="2"/>
</dbReference>
<reference evidence="4 5" key="1">
    <citation type="submission" date="2023-04" db="EMBL/GenBank/DDBJ databases">
        <title>Colletotrichum tabacum stain YC1 causing leaf anthracnose on Nicotiana tabacum(L.) cv.</title>
        <authorList>
            <person name="Ji Z."/>
            <person name="Wang M."/>
            <person name="Zhang J."/>
            <person name="Wang N."/>
            <person name="Zhou Z."/>
        </authorList>
    </citation>
    <scope>NUCLEOTIDE SEQUENCE [LARGE SCALE GENOMIC DNA]</scope>
    <source>
        <strain evidence="4 5">YC1</strain>
    </source>
</reference>
<protein>
    <submittedName>
        <fullName evidence="4">Nad -binding protein</fullName>
    </submittedName>
</protein>
<dbReference type="InterPro" id="IPR051164">
    <property type="entry name" value="NmrA-like_oxidored"/>
</dbReference>
<accession>A0AAV9TLD6</accession>
<evidence type="ECO:0000256" key="2">
    <source>
        <dbReference type="ARBA" id="ARBA00022857"/>
    </source>
</evidence>